<dbReference type="RefSeq" id="WP_387898217.1">
    <property type="nucleotide sequence ID" value="NZ_JBIAPK010000012.1"/>
</dbReference>
<protein>
    <submittedName>
        <fullName evidence="2">Helix-turn-helix domain-containing protein</fullName>
    </submittedName>
</protein>
<dbReference type="Pfam" id="PF19054">
    <property type="entry name" value="DUF5753"/>
    <property type="match status" value="1"/>
</dbReference>
<evidence type="ECO:0000259" key="1">
    <source>
        <dbReference type="PROSITE" id="PS50943"/>
    </source>
</evidence>
<dbReference type="SUPFAM" id="SSF47413">
    <property type="entry name" value="lambda repressor-like DNA-binding domains"/>
    <property type="match status" value="1"/>
</dbReference>
<dbReference type="Proteomes" id="UP001601976">
    <property type="component" value="Unassembled WGS sequence"/>
</dbReference>
<dbReference type="Pfam" id="PF13560">
    <property type="entry name" value="HTH_31"/>
    <property type="match status" value="1"/>
</dbReference>
<dbReference type="Gene3D" id="1.10.260.40">
    <property type="entry name" value="lambda repressor-like DNA-binding domains"/>
    <property type="match status" value="1"/>
</dbReference>
<dbReference type="InterPro" id="IPR001387">
    <property type="entry name" value="Cro/C1-type_HTH"/>
</dbReference>
<dbReference type="InterPro" id="IPR043917">
    <property type="entry name" value="DUF5753"/>
</dbReference>
<evidence type="ECO:0000313" key="2">
    <source>
        <dbReference type="EMBL" id="MFF3342967.1"/>
    </source>
</evidence>
<name>A0ABW6RN35_9ACTN</name>
<proteinExistence type="predicted"/>
<comment type="caution">
    <text evidence="2">The sequence shown here is derived from an EMBL/GenBank/DDBJ whole genome shotgun (WGS) entry which is preliminary data.</text>
</comment>
<dbReference type="PROSITE" id="PS50943">
    <property type="entry name" value="HTH_CROC1"/>
    <property type="match status" value="1"/>
</dbReference>
<keyword evidence="3" id="KW-1185">Reference proteome</keyword>
<dbReference type="InterPro" id="IPR010982">
    <property type="entry name" value="Lambda_DNA-bd_dom_sf"/>
</dbReference>
<evidence type="ECO:0000313" key="3">
    <source>
        <dbReference type="Proteomes" id="UP001601976"/>
    </source>
</evidence>
<feature type="domain" description="HTH cro/C1-type" evidence="1">
    <location>
        <begin position="18"/>
        <end position="72"/>
    </location>
</feature>
<gene>
    <name evidence="2" type="ORF">ACFYWW_30295</name>
</gene>
<dbReference type="CDD" id="cd00093">
    <property type="entry name" value="HTH_XRE"/>
    <property type="match status" value="1"/>
</dbReference>
<reference evidence="2 3" key="1">
    <citation type="submission" date="2024-10" db="EMBL/GenBank/DDBJ databases">
        <title>The Natural Products Discovery Center: Release of the First 8490 Sequenced Strains for Exploring Actinobacteria Biosynthetic Diversity.</title>
        <authorList>
            <person name="Kalkreuter E."/>
            <person name="Kautsar S.A."/>
            <person name="Yang D."/>
            <person name="Bader C.D."/>
            <person name="Teijaro C.N."/>
            <person name="Fluegel L."/>
            <person name="Davis C.M."/>
            <person name="Simpson J.R."/>
            <person name="Lauterbach L."/>
            <person name="Steele A.D."/>
            <person name="Gui C."/>
            <person name="Meng S."/>
            <person name="Li G."/>
            <person name="Viehrig K."/>
            <person name="Ye F."/>
            <person name="Su P."/>
            <person name="Kiefer A.F."/>
            <person name="Nichols A."/>
            <person name="Cepeda A.J."/>
            <person name="Yan W."/>
            <person name="Fan B."/>
            <person name="Jiang Y."/>
            <person name="Adhikari A."/>
            <person name="Zheng C.-J."/>
            <person name="Schuster L."/>
            <person name="Cowan T.M."/>
            <person name="Smanski M.J."/>
            <person name="Chevrette M.G."/>
            <person name="De Carvalho L.P.S."/>
            <person name="Shen B."/>
        </authorList>
    </citation>
    <scope>NUCLEOTIDE SEQUENCE [LARGE SCALE GENOMIC DNA]</scope>
    <source>
        <strain evidence="2 3">NPDC003029</strain>
    </source>
</reference>
<organism evidence="2 3">
    <name type="scientific">Streptomyces flavidovirens</name>
    <dbReference type="NCBI Taxonomy" id="67298"/>
    <lineage>
        <taxon>Bacteria</taxon>
        <taxon>Bacillati</taxon>
        <taxon>Actinomycetota</taxon>
        <taxon>Actinomycetes</taxon>
        <taxon>Kitasatosporales</taxon>
        <taxon>Streptomycetaceae</taxon>
        <taxon>Streptomyces</taxon>
    </lineage>
</organism>
<sequence length="296" mass="33013">MGASVNPTVRKRRLGAELRRLRKASGLTSTEVAERLLVSQPKISRLENGHCAISPRDVRDMCVIYDVTDQQVVDSLMRMAKESGQQGWWNSYGDIPYSVYIGLEMDAASIHAYEPMVVPGLMQTPAYAQAVIEDTIPLVTAEQAAMRLKVRLRRQHRIYEPACPLRLGVVLDESALRRVVGSPYIMREQLEHLNALSAEPHITVQILPYNVGAHPGLSGQFSILRFDDSPEAGVVYLEGSTSDLYLEKRSDLEHYEAMYAHLQALALSPDSTRHFIADTIKSYIDTVAFARDGVST</sequence>
<dbReference type="EMBL" id="JBIAPK010000012">
    <property type="protein sequence ID" value="MFF3342967.1"/>
    <property type="molecule type" value="Genomic_DNA"/>
</dbReference>
<accession>A0ABW6RN35</accession>
<dbReference type="SMART" id="SM00530">
    <property type="entry name" value="HTH_XRE"/>
    <property type="match status" value="1"/>
</dbReference>